<dbReference type="Proteomes" id="UP000694866">
    <property type="component" value="Unplaced"/>
</dbReference>
<evidence type="ECO:0000256" key="1">
    <source>
        <dbReference type="SAM" id="Coils"/>
    </source>
</evidence>
<evidence type="ECO:0000313" key="4">
    <source>
        <dbReference type="RefSeq" id="XP_011297335.1"/>
    </source>
</evidence>
<keyword evidence="3" id="KW-1185">Reference proteome</keyword>
<protein>
    <recommendedName>
        <fullName evidence="2">THAP9-like helix-turn-helix domain-containing protein</fullName>
    </recommendedName>
</protein>
<evidence type="ECO:0000313" key="3">
    <source>
        <dbReference type="Proteomes" id="UP000694866"/>
    </source>
</evidence>
<organism evidence="3 4">
    <name type="scientific">Fopius arisanus</name>
    <dbReference type="NCBI Taxonomy" id="64838"/>
    <lineage>
        <taxon>Eukaryota</taxon>
        <taxon>Metazoa</taxon>
        <taxon>Ecdysozoa</taxon>
        <taxon>Arthropoda</taxon>
        <taxon>Hexapoda</taxon>
        <taxon>Insecta</taxon>
        <taxon>Pterygota</taxon>
        <taxon>Neoptera</taxon>
        <taxon>Endopterygota</taxon>
        <taxon>Hymenoptera</taxon>
        <taxon>Apocrita</taxon>
        <taxon>Ichneumonoidea</taxon>
        <taxon>Braconidae</taxon>
        <taxon>Opiinae</taxon>
        <taxon>Fopius</taxon>
    </lineage>
</organism>
<dbReference type="InterPro" id="IPR021896">
    <property type="entry name" value="THAP9-like_HTH"/>
</dbReference>
<feature type="coiled-coil region" evidence="1">
    <location>
        <begin position="120"/>
        <end position="154"/>
    </location>
</feature>
<accession>A0A9R1SUG8</accession>
<reference evidence="4" key="1">
    <citation type="submission" date="2025-08" db="UniProtKB">
        <authorList>
            <consortium name="RefSeq"/>
        </authorList>
    </citation>
    <scope>IDENTIFICATION</scope>
    <source>
        <strain evidence="4">USDA-PBARC FA_bdor</strain>
        <tissue evidence="4">Whole organism</tissue>
    </source>
</reference>
<gene>
    <name evidence="4" type="primary">LOC105263059</name>
</gene>
<name>A0A9R1SUG8_9HYME</name>
<sequence>MGKTNWMLKKWHVLCAEHFSKKSIDFHHSRARLRIGSVSTIFQHSKENLPLSPALEIIVHVNKLENSKRVTLFSLEVQKNLPFTLCGKLSDQCPKKSANIESISHDHSYGELGDVAQRKLKHARAKVEKLLRDKKKLQQKTNRHQERIQKFKAIITTLRAAGDLEDDYEYSLDGFNDITRELFQRVHDNAKTCKWSKEKYSPQLRCFALTLHFTIQQGPIIMFEKPLRQHYLATVFYVPAIVL</sequence>
<dbReference type="RefSeq" id="XP_011297335.1">
    <property type="nucleotide sequence ID" value="XM_011299033.1"/>
</dbReference>
<dbReference type="KEGG" id="fas:105263059"/>
<dbReference type="AlphaFoldDB" id="A0A9R1SUG8"/>
<dbReference type="GeneID" id="105263059"/>
<proteinExistence type="predicted"/>
<dbReference type="OrthoDB" id="7535694at2759"/>
<dbReference type="Pfam" id="PF12017">
    <property type="entry name" value="Tnp_P_element"/>
    <property type="match status" value="1"/>
</dbReference>
<feature type="domain" description="THAP9-like helix-turn-helix" evidence="2">
    <location>
        <begin position="161"/>
        <end position="213"/>
    </location>
</feature>
<keyword evidence="1" id="KW-0175">Coiled coil</keyword>
<evidence type="ECO:0000259" key="2">
    <source>
        <dbReference type="Pfam" id="PF12017"/>
    </source>
</evidence>